<dbReference type="Proteomes" id="UP001154255">
    <property type="component" value="Unassembled WGS sequence"/>
</dbReference>
<accession>A0A9W4TMB1</accession>
<evidence type="ECO:0000313" key="5">
    <source>
        <dbReference type="Proteomes" id="UP001154259"/>
    </source>
</evidence>
<dbReference type="Proteomes" id="UP001154259">
    <property type="component" value="Unassembled WGS sequence"/>
</dbReference>
<reference evidence="2" key="1">
    <citation type="submission" date="2022-10" db="EMBL/GenBank/DDBJ databases">
        <authorList>
            <person name="Botero Cardona J."/>
        </authorList>
    </citation>
    <scope>NUCLEOTIDE SEQUENCE</scope>
    <source>
        <strain evidence="2">LMG 31819</strain>
        <strain evidence="3">R-53529</strain>
    </source>
</reference>
<evidence type="ECO:0000259" key="1">
    <source>
        <dbReference type="Pfam" id="PF18050"/>
    </source>
</evidence>
<proteinExistence type="predicted"/>
<gene>
    <name evidence="3" type="ORF">R53529_LOCUS968</name>
    <name evidence="2" type="ORF">R53530_LOCUS133</name>
</gene>
<evidence type="ECO:0000313" key="2">
    <source>
        <dbReference type="EMBL" id="CAI3922581.1"/>
    </source>
</evidence>
<comment type="caution">
    <text evidence="2">The sequence shown here is derived from an EMBL/GenBank/DDBJ whole genome shotgun (WGS) entry which is preliminary data.</text>
</comment>
<name>A0A9W4TMB1_9PROT</name>
<dbReference type="Pfam" id="PF18050">
    <property type="entry name" value="Cyclophil_like2"/>
    <property type="match status" value="1"/>
</dbReference>
<evidence type="ECO:0000313" key="4">
    <source>
        <dbReference type="Proteomes" id="UP001154255"/>
    </source>
</evidence>
<dbReference type="Gene3D" id="2.40.100.20">
    <property type="match status" value="1"/>
</dbReference>
<dbReference type="EMBL" id="CAMXCM010000001">
    <property type="protein sequence ID" value="CAI3922581.1"/>
    <property type="molecule type" value="Genomic_DNA"/>
</dbReference>
<dbReference type="InterPro" id="IPR029000">
    <property type="entry name" value="Cyclophilin-like_dom_sf"/>
</dbReference>
<dbReference type="SUPFAM" id="SSF50891">
    <property type="entry name" value="Cyclophilin-like"/>
    <property type="match status" value="1"/>
</dbReference>
<evidence type="ECO:0000313" key="3">
    <source>
        <dbReference type="EMBL" id="CAI3938504.1"/>
    </source>
</evidence>
<dbReference type="AlphaFoldDB" id="A0A9W4TMB1"/>
<sequence>MWLRTIIVSIFLFLIMPFQTYAGEPMKILISTDDGQHSINVTLDNNPTARDFYHQLPMDLILVDYGDKEKVSELPKKLTQENAPKGHKPLKGQLAYFAPWNNFVIYREDASFYPGIIYLGKIETGLLFVDEAGKIKVHIQSAP</sequence>
<feature type="domain" description="Cyclophilin-like" evidence="1">
    <location>
        <begin position="35"/>
        <end position="139"/>
    </location>
</feature>
<protein>
    <submittedName>
        <fullName evidence="2">Uncharacterized conserved protein</fullName>
    </submittedName>
</protein>
<organism evidence="2 4">
    <name type="scientific">Commensalibacter communis</name>
    <dbReference type="NCBI Taxonomy" id="2972786"/>
    <lineage>
        <taxon>Bacteria</taxon>
        <taxon>Pseudomonadati</taxon>
        <taxon>Pseudomonadota</taxon>
        <taxon>Alphaproteobacteria</taxon>
        <taxon>Acetobacterales</taxon>
        <taxon>Acetobacteraceae</taxon>
    </lineage>
</organism>
<dbReference type="InterPro" id="IPR041183">
    <property type="entry name" value="Cyclophilin-like"/>
</dbReference>
<keyword evidence="5" id="KW-1185">Reference proteome</keyword>
<dbReference type="EMBL" id="CAMXCS010000001">
    <property type="protein sequence ID" value="CAI3938504.1"/>
    <property type="molecule type" value="Genomic_DNA"/>
</dbReference>